<reference evidence="4 5" key="1">
    <citation type="submission" date="2020-06" db="EMBL/GenBank/DDBJ databases">
        <title>Synonyms of Asaia species.</title>
        <authorList>
            <person name="Sombolestani A."/>
        </authorList>
    </citation>
    <scope>NUCLEOTIDE SEQUENCE [LARGE SCALE GENOMIC DNA]</scope>
    <source>
        <strain evidence="4 5">LMG 27047</strain>
    </source>
</reference>
<dbReference type="Gene3D" id="3.30.1330.60">
    <property type="entry name" value="OmpA-like domain"/>
    <property type="match status" value="1"/>
</dbReference>
<keyword evidence="2" id="KW-0732">Signal</keyword>
<dbReference type="Pfam" id="PF00691">
    <property type="entry name" value="OmpA"/>
    <property type="match status" value="1"/>
</dbReference>
<dbReference type="InterPro" id="IPR036737">
    <property type="entry name" value="OmpA-like_sf"/>
</dbReference>
<dbReference type="RefSeq" id="WP_188426369.1">
    <property type="nucleotide sequence ID" value="NZ_JABXXU010000006.1"/>
</dbReference>
<evidence type="ECO:0000313" key="5">
    <source>
        <dbReference type="Proteomes" id="UP001516351"/>
    </source>
</evidence>
<evidence type="ECO:0000259" key="3">
    <source>
        <dbReference type="PROSITE" id="PS51123"/>
    </source>
</evidence>
<dbReference type="PANTHER" id="PTHR30329:SF21">
    <property type="entry name" value="LIPOPROTEIN YIAD-RELATED"/>
    <property type="match status" value="1"/>
</dbReference>
<dbReference type="InterPro" id="IPR050330">
    <property type="entry name" value="Bact_OuterMem_StrucFunc"/>
</dbReference>
<dbReference type="Proteomes" id="UP001516351">
    <property type="component" value="Unassembled WGS sequence"/>
</dbReference>
<feature type="chain" id="PRO_5047544594" evidence="2">
    <location>
        <begin position="25"/>
        <end position="132"/>
    </location>
</feature>
<dbReference type="PANTHER" id="PTHR30329">
    <property type="entry name" value="STATOR ELEMENT OF FLAGELLAR MOTOR COMPLEX"/>
    <property type="match status" value="1"/>
</dbReference>
<name>A0ABX2P622_9PROT</name>
<organism evidence="4 5">
    <name type="scientific">Asaia spathodeae</name>
    <dbReference type="NCBI Taxonomy" id="657016"/>
    <lineage>
        <taxon>Bacteria</taxon>
        <taxon>Pseudomonadati</taxon>
        <taxon>Pseudomonadota</taxon>
        <taxon>Alphaproteobacteria</taxon>
        <taxon>Acetobacterales</taxon>
        <taxon>Acetobacteraceae</taxon>
        <taxon>Asaia</taxon>
    </lineage>
</organism>
<accession>A0ABX2P622</accession>
<feature type="domain" description="OmpA-like" evidence="3">
    <location>
        <begin position="20"/>
        <end position="131"/>
    </location>
</feature>
<protein>
    <submittedName>
        <fullName evidence="4">OmpA family protein</fullName>
    </submittedName>
</protein>
<gene>
    <name evidence="4" type="ORF">HW542_09350</name>
</gene>
<keyword evidence="5" id="KW-1185">Reference proteome</keyword>
<sequence length="132" mass="13707">MMRRLPVMLSVCALAGLAACTNGADRDRYPVFFEPASTTVSPTAQAIIDKAAADARDNHAKTVEVIGHAGARGNLSADEMLSVERAKIVAAALTKAGIGSAQITQIAHPPKNNEDASVASRLVTIEVDPSTP</sequence>
<dbReference type="PROSITE" id="PS51257">
    <property type="entry name" value="PROKAR_LIPOPROTEIN"/>
    <property type="match status" value="1"/>
</dbReference>
<dbReference type="InterPro" id="IPR006665">
    <property type="entry name" value="OmpA-like"/>
</dbReference>
<keyword evidence="1" id="KW-0472">Membrane</keyword>
<dbReference type="SUPFAM" id="SSF103088">
    <property type="entry name" value="OmpA-like"/>
    <property type="match status" value="1"/>
</dbReference>
<dbReference type="EMBL" id="JABXXV010000004">
    <property type="protein sequence ID" value="NVN47009.1"/>
    <property type="molecule type" value="Genomic_DNA"/>
</dbReference>
<proteinExistence type="predicted"/>
<dbReference type="PROSITE" id="PS51123">
    <property type="entry name" value="OMPA_2"/>
    <property type="match status" value="1"/>
</dbReference>
<evidence type="ECO:0000256" key="1">
    <source>
        <dbReference type="PROSITE-ProRule" id="PRU00473"/>
    </source>
</evidence>
<feature type="signal peptide" evidence="2">
    <location>
        <begin position="1"/>
        <end position="24"/>
    </location>
</feature>
<comment type="caution">
    <text evidence="4">The sequence shown here is derived from an EMBL/GenBank/DDBJ whole genome shotgun (WGS) entry which is preliminary data.</text>
</comment>
<evidence type="ECO:0000256" key="2">
    <source>
        <dbReference type="SAM" id="SignalP"/>
    </source>
</evidence>
<evidence type="ECO:0000313" key="4">
    <source>
        <dbReference type="EMBL" id="NVN47009.1"/>
    </source>
</evidence>